<keyword evidence="9" id="KW-0694">RNA-binding</keyword>
<evidence type="ECO:0000256" key="3">
    <source>
        <dbReference type="ARBA" id="ARBA00021330"/>
    </source>
</evidence>
<dbReference type="PANTHER" id="PTHR21404:SF3">
    <property type="entry name" value="SMALL RNA 2'-O-METHYLTRANSFERASE"/>
    <property type="match status" value="1"/>
</dbReference>
<dbReference type="SUPFAM" id="SSF53335">
    <property type="entry name" value="S-adenosyl-L-methionine-dependent methyltransferases"/>
    <property type="match status" value="1"/>
</dbReference>
<reference evidence="13 14" key="1">
    <citation type="journal article" date="2015" name="Genome Biol. Evol.">
        <title>Comparative Genomics of a Bacterivorous Green Alga Reveals Evolutionary Causalities and Consequences of Phago-Mixotrophic Mode of Nutrition.</title>
        <authorList>
            <person name="Burns J.A."/>
            <person name="Paasch A."/>
            <person name="Narechania A."/>
            <person name="Kim E."/>
        </authorList>
    </citation>
    <scope>NUCLEOTIDE SEQUENCE [LARGE SCALE GENOMIC DNA]</scope>
    <source>
        <strain evidence="13 14">PLY_AMNH</strain>
    </source>
</reference>
<dbReference type="InterPro" id="IPR029063">
    <property type="entry name" value="SAM-dependent_MTases_sf"/>
</dbReference>
<keyword evidence="14" id="KW-1185">Reference proteome</keyword>
<organism evidence="13 14">
    <name type="scientific">Cymbomonas tetramitiformis</name>
    <dbReference type="NCBI Taxonomy" id="36881"/>
    <lineage>
        <taxon>Eukaryota</taxon>
        <taxon>Viridiplantae</taxon>
        <taxon>Chlorophyta</taxon>
        <taxon>Pyramimonadophyceae</taxon>
        <taxon>Pyramimonadales</taxon>
        <taxon>Pyramimonadaceae</taxon>
        <taxon>Cymbomonas</taxon>
    </lineage>
</organism>
<dbReference type="GO" id="GO:0005634">
    <property type="term" value="C:nucleus"/>
    <property type="evidence" value="ECO:0007669"/>
    <property type="project" value="TreeGrafter"/>
</dbReference>
<dbReference type="PANTHER" id="PTHR21404">
    <property type="entry name" value="HEN1"/>
    <property type="match status" value="1"/>
</dbReference>
<name>A0AAE0FXT2_9CHLO</name>
<keyword evidence="6" id="KW-0949">S-adenosyl-L-methionine</keyword>
<evidence type="ECO:0000256" key="6">
    <source>
        <dbReference type="ARBA" id="ARBA00022691"/>
    </source>
</evidence>
<dbReference type="GO" id="GO:0005737">
    <property type="term" value="C:cytoplasm"/>
    <property type="evidence" value="ECO:0007669"/>
    <property type="project" value="TreeGrafter"/>
</dbReference>
<evidence type="ECO:0000313" key="14">
    <source>
        <dbReference type="Proteomes" id="UP001190700"/>
    </source>
</evidence>
<dbReference type="GO" id="GO:0046872">
    <property type="term" value="F:metal ion binding"/>
    <property type="evidence" value="ECO:0007669"/>
    <property type="project" value="UniProtKB-KW"/>
</dbReference>
<evidence type="ECO:0000256" key="10">
    <source>
        <dbReference type="ARBA" id="ARBA00023158"/>
    </source>
</evidence>
<dbReference type="EMBL" id="LGRX02012267">
    <property type="protein sequence ID" value="KAK3267668.1"/>
    <property type="molecule type" value="Genomic_DNA"/>
</dbReference>
<evidence type="ECO:0000256" key="12">
    <source>
        <dbReference type="ARBA" id="ARBA00048418"/>
    </source>
</evidence>
<keyword evidence="10" id="KW-0943">RNA-mediated gene silencing</keyword>
<dbReference type="EC" id="2.1.1.386" evidence="11"/>
<comment type="similarity">
    <text evidence="2">Belongs to the methyltransferase superfamily. HEN1 family.</text>
</comment>
<accession>A0AAE0FXT2</accession>
<proteinExistence type="inferred from homology"/>
<evidence type="ECO:0000313" key="13">
    <source>
        <dbReference type="EMBL" id="KAK3267668.1"/>
    </source>
</evidence>
<evidence type="ECO:0000256" key="5">
    <source>
        <dbReference type="ARBA" id="ARBA00022679"/>
    </source>
</evidence>
<evidence type="ECO:0000256" key="8">
    <source>
        <dbReference type="ARBA" id="ARBA00022842"/>
    </source>
</evidence>
<keyword evidence="4" id="KW-0489">Methyltransferase</keyword>
<sequence>MRMMCYMAGATKVLELGFPTERIVRGGLQIGVEAPWVVDLVGVDVSKGALQKCSAALHHRQALVEAEGKTFPRTAVLQGSLDTVGRDPRAHGSDAVVMVEVVEHLDPQPLEALGEVVLRCLRPPLFIVSTPNKDYNLVLHTLLGGLLENGLREADHRFEWTQSEFQLLHGNFATSGLGIQQLVRP</sequence>
<comment type="catalytic activity">
    <reaction evidence="12">
        <text>small RNA 3'-end nucleotide + S-adenosyl-L-methionine = small RNA 3'-end 2'-O-methylnucleotide + S-adenosyl-L-homocysteine + H(+)</text>
        <dbReference type="Rhea" id="RHEA:37887"/>
        <dbReference type="Rhea" id="RHEA-COMP:10415"/>
        <dbReference type="Rhea" id="RHEA-COMP:10416"/>
        <dbReference type="ChEBI" id="CHEBI:15378"/>
        <dbReference type="ChEBI" id="CHEBI:57856"/>
        <dbReference type="ChEBI" id="CHEBI:59789"/>
        <dbReference type="ChEBI" id="CHEBI:74896"/>
        <dbReference type="ChEBI" id="CHEBI:74898"/>
        <dbReference type="EC" id="2.1.1.386"/>
    </reaction>
</comment>
<evidence type="ECO:0000256" key="11">
    <source>
        <dbReference type="ARBA" id="ARBA00035025"/>
    </source>
</evidence>
<dbReference type="Gene3D" id="3.40.50.150">
    <property type="entry name" value="Vaccinia Virus protein VP39"/>
    <property type="match status" value="1"/>
</dbReference>
<gene>
    <name evidence="13" type="ORF">CYMTET_23796</name>
</gene>
<dbReference type="GO" id="GO:0030422">
    <property type="term" value="P:siRNA processing"/>
    <property type="evidence" value="ECO:0007669"/>
    <property type="project" value="TreeGrafter"/>
</dbReference>
<dbReference type="GO" id="GO:0003723">
    <property type="term" value="F:RNA binding"/>
    <property type="evidence" value="ECO:0007669"/>
    <property type="project" value="UniProtKB-KW"/>
</dbReference>
<evidence type="ECO:0000256" key="7">
    <source>
        <dbReference type="ARBA" id="ARBA00022723"/>
    </source>
</evidence>
<keyword evidence="7" id="KW-0479">Metal-binding</keyword>
<evidence type="ECO:0000256" key="4">
    <source>
        <dbReference type="ARBA" id="ARBA00022603"/>
    </source>
</evidence>
<dbReference type="GO" id="GO:0090486">
    <property type="term" value="F:small RNA 2'-O-methyltransferase activity"/>
    <property type="evidence" value="ECO:0007669"/>
    <property type="project" value="UniProtKB-EC"/>
</dbReference>
<comment type="caution">
    <text evidence="13">The sequence shown here is derived from an EMBL/GenBank/DDBJ whole genome shotgun (WGS) entry which is preliminary data.</text>
</comment>
<dbReference type="AlphaFoldDB" id="A0AAE0FXT2"/>
<dbReference type="Proteomes" id="UP001190700">
    <property type="component" value="Unassembled WGS sequence"/>
</dbReference>
<evidence type="ECO:0000256" key="9">
    <source>
        <dbReference type="ARBA" id="ARBA00022884"/>
    </source>
</evidence>
<evidence type="ECO:0000256" key="2">
    <source>
        <dbReference type="ARBA" id="ARBA00009026"/>
    </source>
</evidence>
<dbReference type="InterPro" id="IPR026610">
    <property type="entry name" value="Hen1"/>
</dbReference>
<protein>
    <recommendedName>
        <fullName evidence="3">Small RNA 2'-O-methyltransferase</fullName>
        <ecNumber evidence="11">2.1.1.386</ecNumber>
    </recommendedName>
</protein>
<keyword evidence="5" id="KW-0808">Transferase</keyword>
<comment type="cofactor">
    <cofactor evidence="1">
        <name>Mg(2+)</name>
        <dbReference type="ChEBI" id="CHEBI:18420"/>
    </cofactor>
</comment>
<evidence type="ECO:0000256" key="1">
    <source>
        <dbReference type="ARBA" id="ARBA00001946"/>
    </source>
</evidence>
<keyword evidence="8" id="KW-0460">Magnesium</keyword>
<dbReference type="GO" id="GO:0001510">
    <property type="term" value="P:RNA methylation"/>
    <property type="evidence" value="ECO:0007669"/>
    <property type="project" value="InterPro"/>
</dbReference>